<dbReference type="CDD" id="cd02869">
    <property type="entry name" value="PseudoU_synth_RluA_like"/>
    <property type="match status" value="1"/>
</dbReference>
<dbReference type="RefSeq" id="WP_007576029.1">
    <property type="nucleotide sequence ID" value="NZ_AGUD01000220.1"/>
</dbReference>
<dbReference type="Gene3D" id="3.30.2350.10">
    <property type="entry name" value="Pseudouridine synthase"/>
    <property type="match status" value="1"/>
</dbReference>
<dbReference type="Gene3D" id="3.10.290.10">
    <property type="entry name" value="RNA-binding S4 domain"/>
    <property type="match status" value="1"/>
</dbReference>
<accession>H0E784</accession>
<keyword evidence="3 6" id="KW-0413">Isomerase</keyword>
<comment type="caution">
    <text evidence="8">The sequence shown here is derived from an EMBL/GenBank/DDBJ whole genome shotgun (WGS) entry which is preliminary data.</text>
</comment>
<evidence type="ECO:0000313" key="9">
    <source>
        <dbReference type="Proteomes" id="UP000005143"/>
    </source>
</evidence>
<evidence type="ECO:0000259" key="7">
    <source>
        <dbReference type="SMART" id="SM00363"/>
    </source>
</evidence>
<dbReference type="AlphaFoldDB" id="H0E784"/>
<evidence type="ECO:0000256" key="4">
    <source>
        <dbReference type="PIRSR" id="PIRSR606225-1"/>
    </source>
</evidence>
<dbReference type="PANTHER" id="PTHR21600:SF44">
    <property type="entry name" value="RIBOSOMAL LARGE SUBUNIT PSEUDOURIDINE SYNTHASE D"/>
    <property type="match status" value="1"/>
</dbReference>
<dbReference type="InterPro" id="IPR006225">
    <property type="entry name" value="PsdUridine_synth_RluC/D"/>
</dbReference>
<dbReference type="InterPro" id="IPR006224">
    <property type="entry name" value="PsdUridine_synth_RluA-like_CS"/>
</dbReference>
<dbReference type="InterPro" id="IPR002942">
    <property type="entry name" value="S4_RNA-bd"/>
</dbReference>
<dbReference type="Pfam" id="PF01479">
    <property type="entry name" value="S4"/>
    <property type="match status" value="1"/>
</dbReference>
<dbReference type="CDD" id="cd00165">
    <property type="entry name" value="S4"/>
    <property type="match status" value="1"/>
</dbReference>
<dbReference type="PANTHER" id="PTHR21600">
    <property type="entry name" value="MITOCHONDRIAL RNA PSEUDOURIDINE SYNTHASE"/>
    <property type="match status" value="1"/>
</dbReference>
<evidence type="ECO:0000256" key="3">
    <source>
        <dbReference type="ARBA" id="ARBA00023235"/>
    </source>
</evidence>
<dbReference type="PROSITE" id="PS01129">
    <property type="entry name" value="PSI_RLU"/>
    <property type="match status" value="1"/>
</dbReference>
<dbReference type="InterPro" id="IPR036986">
    <property type="entry name" value="S4_RNA-bd_sf"/>
</dbReference>
<dbReference type="PROSITE" id="PS50889">
    <property type="entry name" value="S4"/>
    <property type="match status" value="1"/>
</dbReference>
<comment type="function">
    <text evidence="6">Responsible for synthesis of pseudouridine from uracil.</text>
</comment>
<gene>
    <name evidence="8" type="ORF">PAI11_26860</name>
</gene>
<dbReference type="SUPFAM" id="SSF55174">
    <property type="entry name" value="Alpha-L RNA-binding motif"/>
    <property type="match status" value="1"/>
</dbReference>
<evidence type="ECO:0000256" key="5">
    <source>
        <dbReference type="PROSITE-ProRule" id="PRU00182"/>
    </source>
</evidence>
<dbReference type="NCBIfam" id="TIGR00005">
    <property type="entry name" value="rluA_subfam"/>
    <property type="match status" value="1"/>
</dbReference>
<keyword evidence="5" id="KW-0694">RNA-binding</keyword>
<evidence type="ECO:0000256" key="2">
    <source>
        <dbReference type="ARBA" id="ARBA00010876"/>
    </source>
</evidence>
<evidence type="ECO:0000256" key="1">
    <source>
        <dbReference type="ARBA" id="ARBA00000073"/>
    </source>
</evidence>
<evidence type="ECO:0000313" key="8">
    <source>
        <dbReference type="EMBL" id="EHN10459.1"/>
    </source>
</evidence>
<sequence>MSGHGGDASVSLAVAPEQDGERLDVVLAEVCGSRARAQRVIAAGAVLVDGRPASKRQAVQTGQTIVADLGVLAAPIQEVRGDAPPITVLHEDEQLLVVDKPAGLIVHHGAGQDGPTLVDAVAGYLSTTSPPGDDPERPGIVHRLDRETSGLLLIARDDATHRALQEAIRERSVTREYLALVDGRPDARSGTIDAPIGRDRHQRTRHSLDTDSPRRAVTHFTIEELLPRTSLLRVTLETGRTHQIRVHLKAIGLPVVGDPEYGRPHGEGQALGLERQFLHADRLTFDHPTTGERLQVESPLPDDLAQALGRARG</sequence>
<dbReference type="InterPro" id="IPR020103">
    <property type="entry name" value="PsdUridine_synth_cat_dom_sf"/>
</dbReference>
<comment type="similarity">
    <text evidence="2 6">Belongs to the pseudouridine synthase RluA family.</text>
</comment>
<dbReference type="GO" id="GO:0120159">
    <property type="term" value="F:rRNA pseudouridine synthase activity"/>
    <property type="evidence" value="ECO:0007669"/>
    <property type="project" value="UniProtKB-ARBA"/>
</dbReference>
<name>H0E784_9ACTN</name>
<feature type="active site" evidence="4">
    <location>
        <position position="145"/>
    </location>
</feature>
<dbReference type="SMART" id="SM00363">
    <property type="entry name" value="S4"/>
    <property type="match status" value="1"/>
</dbReference>
<keyword evidence="9" id="KW-1185">Reference proteome</keyword>
<dbReference type="InterPro" id="IPR006145">
    <property type="entry name" value="PsdUridine_synth_RsuA/RluA"/>
</dbReference>
<comment type="catalytic activity">
    <reaction evidence="1 6">
        <text>a uridine in RNA = a pseudouridine in RNA</text>
        <dbReference type="Rhea" id="RHEA:48348"/>
        <dbReference type="Rhea" id="RHEA-COMP:12068"/>
        <dbReference type="Rhea" id="RHEA-COMP:12069"/>
        <dbReference type="ChEBI" id="CHEBI:65314"/>
        <dbReference type="ChEBI" id="CHEBI:65315"/>
    </reaction>
</comment>
<proteinExistence type="inferred from homology"/>
<reference evidence="8 9" key="1">
    <citation type="journal article" date="2013" name="Biodegradation">
        <title>Quantitative proteomic analysis of ibuprofen-degrading Patulibacter sp. strain I11.</title>
        <authorList>
            <person name="Almeida B."/>
            <person name="Kjeldal H."/>
            <person name="Lolas I."/>
            <person name="Knudsen A.D."/>
            <person name="Carvalho G."/>
            <person name="Nielsen K.L."/>
            <person name="Barreto Crespo M.T."/>
            <person name="Stensballe A."/>
            <person name="Nielsen J.L."/>
        </authorList>
    </citation>
    <scope>NUCLEOTIDE SEQUENCE [LARGE SCALE GENOMIC DNA]</scope>
    <source>
        <strain evidence="8 9">I11</strain>
    </source>
</reference>
<dbReference type="GO" id="GO:0016829">
    <property type="term" value="F:lyase activity"/>
    <property type="evidence" value="ECO:0007669"/>
    <property type="project" value="UniProtKB-KW"/>
</dbReference>
<protein>
    <recommendedName>
        <fullName evidence="6">Pseudouridine synthase</fullName>
        <ecNumber evidence="6">5.4.99.-</ecNumber>
    </recommendedName>
</protein>
<dbReference type="PATRIC" id="fig|1097667.3.peg.2666"/>
<dbReference type="EMBL" id="AGUD01000220">
    <property type="protein sequence ID" value="EHN10459.1"/>
    <property type="molecule type" value="Genomic_DNA"/>
</dbReference>
<dbReference type="EC" id="5.4.99.-" evidence="6"/>
<evidence type="ECO:0000256" key="6">
    <source>
        <dbReference type="RuleBase" id="RU362028"/>
    </source>
</evidence>
<organism evidence="8 9">
    <name type="scientific">Patulibacter medicamentivorans</name>
    <dbReference type="NCBI Taxonomy" id="1097667"/>
    <lineage>
        <taxon>Bacteria</taxon>
        <taxon>Bacillati</taxon>
        <taxon>Actinomycetota</taxon>
        <taxon>Thermoleophilia</taxon>
        <taxon>Solirubrobacterales</taxon>
        <taxon>Patulibacteraceae</taxon>
        <taxon>Patulibacter</taxon>
    </lineage>
</organism>
<dbReference type="GO" id="GO:0003723">
    <property type="term" value="F:RNA binding"/>
    <property type="evidence" value="ECO:0007669"/>
    <property type="project" value="UniProtKB-KW"/>
</dbReference>
<dbReference type="Pfam" id="PF00849">
    <property type="entry name" value="PseudoU_synth_2"/>
    <property type="match status" value="1"/>
</dbReference>
<keyword evidence="8" id="KW-0456">Lyase</keyword>
<dbReference type="InterPro" id="IPR050188">
    <property type="entry name" value="RluA_PseudoU_synthase"/>
</dbReference>
<dbReference type="SUPFAM" id="SSF55120">
    <property type="entry name" value="Pseudouridine synthase"/>
    <property type="match status" value="1"/>
</dbReference>
<feature type="domain" description="RNA-binding S4" evidence="7">
    <location>
        <begin position="21"/>
        <end position="80"/>
    </location>
</feature>
<dbReference type="OrthoDB" id="9807829at2"/>
<dbReference type="Proteomes" id="UP000005143">
    <property type="component" value="Unassembled WGS sequence"/>
</dbReference>
<dbReference type="GO" id="GO:0000455">
    <property type="term" value="P:enzyme-directed rRNA pseudouridine synthesis"/>
    <property type="evidence" value="ECO:0007669"/>
    <property type="project" value="TreeGrafter"/>
</dbReference>